<feature type="compositionally biased region" description="Basic and acidic residues" evidence="1">
    <location>
        <begin position="40"/>
        <end position="52"/>
    </location>
</feature>
<evidence type="ECO:0000313" key="3">
    <source>
        <dbReference type="EMBL" id="MEW5290277.1"/>
    </source>
</evidence>
<accession>A0ABV3N382</accession>
<dbReference type="RefSeq" id="WP_367167823.1">
    <property type="nucleotide sequence ID" value="NZ_JBFKZN010000006.1"/>
</dbReference>
<feature type="transmembrane region" description="Helical" evidence="2">
    <location>
        <begin position="113"/>
        <end position="135"/>
    </location>
</feature>
<evidence type="ECO:0000256" key="1">
    <source>
        <dbReference type="SAM" id="MobiDB-lite"/>
    </source>
</evidence>
<feature type="region of interest" description="Disordered" evidence="1">
    <location>
        <begin position="21"/>
        <end position="52"/>
    </location>
</feature>
<dbReference type="Proteomes" id="UP001554567">
    <property type="component" value="Unassembled WGS sequence"/>
</dbReference>
<reference evidence="3 4" key="1">
    <citation type="submission" date="2024-07" db="EMBL/GenBank/DDBJ databases">
        <authorList>
            <person name="Dulla G.F.J."/>
            <person name="Delorm J.G."/>
        </authorList>
    </citation>
    <scope>NUCLEOTIDE SEQUENCE [LARGE SCALE GENOMIC DNA]</scope>
    <source>
        <strain evidence="3 4">JGD 233</strain>
    </source>
</reference>
<proteinExistence type="predicted"/>
<keyword evidence="2" id="KW-0812">Transmembrane</keyword>
<keyword evidence="4" id="KW-1185">Reference proteome</keyword>
<organism evidence="3 4">
    <name type="scientific">Erwinia papayae</name>
    <dbReference type="NCBI Taxonomy" id="206499"/>
    <lineage>
        <taxon>Bacteria</taxon>
        <taxon>Pseudomonadati</taxon>
        <taxon>Pseudomonadota</taxon>
        <taxon>Gammaproteobacteria</taxon>
        <taxon>Enterobacterales</taxon>
        <taxon>Erwiniaceae</taxon>
        <taxon>Erwinia</taxon>
    </lineage>
</organism>
<dbReference type="EMBL" id="JBFKZN010000006">
    <property type="protein sequence ID" value="MEW5290277.1"/>
    <property type="molecule type" value="Genomic_DNA"/>
</dbReference>
<evidence type="ECO:0000256" key="2">
    <source>
        <dbReference type="SAM" id="Phobius"/>
    </source>
</evidence>
<keyword evidence="2" id="KW-1133">Transmembrane helix</keyword>
<evidence type="ECO:0000313" key="4">
    <source>
        <dbReference type="Proteomes" id="UP001554567"/>
    </source>
</evidence>
<name>A0ABV3N382_9GAMM</name>
<sequence>MSGSINQDILNQIVPPEIAELSSQQSSGGQTISQVDEPPTGERTREEKSNEKDLILLNEEVEDRKADRALRDKFGEKAYKVVRKTLYGWCILLFCYGYSRIFCFTIFPDNVMIAITTAVTLNVFAAFLGVIRGLFPSSKPQKDKD</sequence>
<feature type="transmembrane region" description="Helical" evidence="2">
    <location>
        <begin position="86"/>
        <end position="107"/>
    </location>
</feature>
<protein>
    <submittedName>
        <fullName evidence="3">Uncharacterized protein</fullName>
    </submittedName>
</protein>
<feature type="compositionally biased region" description="Low complexity" evidence="1">
    <location>
        <begin position="22"/>
        <end position="34"/>
    </location>
</feature>
<comment type="caution">
    <text evidence="3">The sequence shown here is derived from an EMBL/GenBank/DDBJ whole genome shotgun (WGS) entry which is preliminary data.</text>
</comment>
<keyword evidence="2" id="KW-0472">Membrane</keyword>
<gene>
    <name evidence="3" type="ORF">ABW286_13970</name>
</gene>